<accession>A0A067Z453</accession>
<sequence length="119" mass="12253">MSGFLGNLMNQAVGAIGGQLGEKFGGSIGDFLKGDGLNMLISQAQSAGLTDKIHSWIGNGENLPITADELRSLLTDQQIQMIVSKTGLPANTILPALAQLLPAAVDKHTPDGQAPSTTA</sequence>
<name>A0A067Z453_GLUOY</name>
<protein>
    <submittedName>
        <fullName evidence="1">Uncharacterized protein</fullName>
    </submittedName>
</protein>
<dbReference type="SUPFAM" id="SSF140804">
    <property type="entry name" value="YidB-like"/>
    <property type="match status" value="1"/>
</dbReference>
<dbReference type="InterPro" id="IPR045372">
    <property type="entry name" value="YidB"/>
</dbReference>
<dbReference type="InterPro" id="IPR027405">
    <property type="entry name" value="YidB-like"/>
</dbReference>
<dbReference type="Gene3D" id="1.10.10.690">
    <property type="entry name" value="YidB-like"/>
    <property type="match status" value="1"/>
</dbReference>
<dbReference type="EMBL" id="CP004373">
    <property type="protein sequence ID" value="AHK70340.1"/>
    <property type="molecule type" value="Genomic_DNA"/>
</dbReference>
<dbReference type="Proteomes" id="UP000031656">
    <property type="component" value="Chromosome"/>
</dbReference>
<dbReference type="HOGENOM" id="CLU_084747_4_1_5"/>
<organism evidence="1 2">
    <name type="scientific">Gluconobacter oxydans DSM 3504</name>
    <dbReference type="NCBI Taxonomy" id="1288313"/>
    <lineage>
        <taxon>Bacteria</taxon>
        <taxon>Pseudomonadati</taxon>
        <taxon>Pseudomonadota</taxon>
        <taxon>Alphaproteobacteria</taxon>
        <taxon>Acetobacterales</taxon>
        <taxon>Acetobacteraceae</taxon>
        <taxon>Gluconobacter</taxon>
    </lineage>
</organism>
<proteinExistence type="predicted"/>
<dbReference type="KEGG" id="goy:GLS_c04230"/>
<reference evidence="1 2" key="1">
    <citation type="journal article" date="2015" name="Appl. Microbiol. Biotechnol.">
        <title>The consequence of an additional NADH dehydrogenase paralog on the growth of Gluconobacter oxydans DSM3504.</title>
        <authorList>
            <person name="Kostner D."/>
            <person name="Luchterhand B."/>
            <person name="Junker A."/>
            <person name="Volland S."/>
            <person name="Daniel R."/>
            <person name="Buchs J."/>
            <person name="Liebl W."/>
            <person name="Ehrenreich A."/>
        </authorList>
    </citation>
    <scope>NUCLEOTIDE SEQUENCE [LARGE SCALE GENOMIC DNA]</scope>
    <source>
        <strain evidence="1">DSM 3504</strain>
    </source>
</reference>
<gene>
    <name evidence="1" type="ORF">GLS_c04230</name>
</gene>
<dbReference type="Pfam" id="PF20159">
    <property type="entry name" value="YidB"/>
    <property type="match status" value="1"/>
</dbReference>
<evidence type="ECO:0000313" key="1">
    <source>
        <dbReference type="EMBL" id="AHK70340.1"/>
    </source>
</evidence>
<dbReference type="AlphaFoldDB" id="A0A067Z453"/>
<evidence type="ECO:0000313" key="2">
    <source>
        <dbReference type="Proteomes" id="UP000031656"/>
    </source>
</evidence>